<proteinExistence type="predicted"/>
<accession>A0A0F9CY63</accession>
<organism evidence="1">
    <name type="scientific">marine sediment metagenome</name>
    <dbReference type="NCBI Taxonomy" id="412755"/>
    <lineage>
        <taxon>unclassified sequences</taxon>
        <taxon>metagenomes</taxon>
        <taxon>ecological metagenomes</taxon>
    </lineage>
</organism>
<evidence type="ECO:0000313" key="1">
    <source>
        <dbReference type="EMBL" id="KKL04798.1"/>
    </source>
</evidence>
<sequence>TDAVRGFTQIAVCSGKPTGIPADIPGQIPMVVDILNKELYIYADGWVAMSQDFFTEVRKGNIPGHSIIHKFGKNDAVPNASFEGVLQVGAQFNFLQAPTTVRIKSGGDAADDAAGVGAQSVHIIGLDSNGLDASEVVVTNGILASSSTITSFWRVFRTHVHSVGSYGVANTDDIIIENTAGTTDLIAILAGEGQSQYGAYAVSSDKTAYLLSVHVHVDGNKSADVVVYIREALNVVAGSMEPKKLKYSFDGTLGVDGHEGKAPMLILPSWTDIWLEARGSGAQTEVSIDFEILLVDNNG</sequence>
<protein>
    <submittedName>
        <fullName evidence="1">Uncharacterized protein</fullName>
    </submittedName>
</protein>
<gene>
    <name evidence="1" type="ORF">LCGC14_2612470</name>
</gene>
<reference evidence="1" key="1">
    <citation type="journal article" date="2015" name="Nature">
        <title>Complex archaea that bridge the gap between prokaryotes and eukaryotes.</title>
        <authorList>
            <person name="Spang A."/>
            <person name="Saw J.H."/>
            <person name="Jorgensen S.L."/>
            <person name="Zaremba-Niedzwiedzka K."/>
            <person name="Martijn J."/>
            <person name="Lind A.E."/>
            <person name="van Eijk R."/>
            <person name="Schleper C."/>
            <person name="Guy L."/>
            <person name="Ettema T.J."/>
        </authorList>
    </citation>
    <scope>NUCLEOTIDE SEQUENCE</scope>
</reference>
<name>A0A0F9CY63_9ZZZZ</name>
<feature type="non-terminal residue" evidence="1">
    <location>
        <position position="1"/>
    </location>
</feature>
<dbReference type="AlphaFoldDB" id="A0A0F9CY63"/>
<comment type="caution">
    <text evidence="1">The sequence shown here is derived from an EMBL/GenBank/DDBJ whole genome shotgun (WGS) entry which is preliminary data.</text>
</comment>
<dbReference type="EMBL" id="LAZR01044381">
    <property type="protein sequence ID" value="KKL04798.1"/>
    <property type="molecule type" value="Genomic_DNA"/>
</dbReference>